<organism evidence="2 3">
    <name type="scientific">Lacrimispora defluvii</name>
    <dbReference type="NCBI Taxonomy" id="2719233"/>
    <lineage>
        <taxon>Bacteria</taxon>
        <taxon>Bacillati</taxon>
        <taxon>Bacillota</taxon>
        <taxon>Clostridia</taxon>
        <taxon>Lachnospirales</taxon>
        <taxon>Lachnospiraceae</taxon>
        <taxon>Lacrimispora</taxon>
    </lineage>
</organism>
<name>A0ABX1VWH8_9FIRM</name>
<sequence>MIRRFYAGLGSLLLAILRGILWVLLGILKLVLALAKIFLLMFGLVARLFLAFVRAGTP</sequence>
<reference evidence="2 3" key="1">
    <citation type="submission" date="2020-03" db="EMBL/GenBank/DDBJ databases">
        <title>Genome Sequence of industrial isolate, B5A.</title>
        <authorList>
            <person name="Sharma S."/>
            <person name="Patil P.B."/>
            <person name="Korpole S."/>
        </authorList>
    </citation>
    <scope>NUCLEOTIDE SEQUENCE [LARGE SCALE GENOMIC DNA]</scope>
    <source>
        <strain evidence="2 3">PI-S10-B5A</strain>
    </source>
</reference>
<protein>
    <submittedName>
        <fullName evidence="2">Uncharacterized protein</fullName>
    </submittedName>
</protein>
<evidence type="ECO:0000313" key="2">
    <source>
        <dbReference type="EMBL" id="NNJ32119.1"/>
    </source>
</evidence>
<dbReference type="EMBL" id="JAAOXG010000048">
    <property type="protein sequence ID" value="NNJ32119.1"/>
    <property type="molecule type" value="Genomic_DNA"/>
</dbReference>
<proteinExistence type="predicted"/>
<keyword evidence="1" id="KW-0812">Transmembrane</keyword>
<accession>A0ABX1VWH8</accession>
<keyword evidence="1" id="KW-1133">Transmembrane helix</keyword>
<dbReference type="Proteomes" id="UP000539052">
    <property type="component" value="Unassembled WGS sequence"/>
</dbReference>
<keyword evidence="3" id="KW-1185">Reference proteome</keyword>
<evidence type="ECO:0000313" key="3">
    <source>
        <dbReference type="Proteomes" id="UP000539052"/>
    </source>
</evidence>
<evidence type="ECO:0000256" key="1">
    <source>
        <dbReference type="SAM" id="Phobius"/>
    </source>
</evidence>
<dbReference type="RefSeq" id="WP_170823223.1">
    <property type="nucleotide sequence ID" value="NZ_JAAOXG010000048.1"/>
</dbReference>
<comment type="caution">
    <text evidence="2">The sequence shown here is derived from an EMBL/GenBank/DDBJ whole genome shotgun (WGS) entry which is preliminary data.</text>
</comment>
<feature type="transmembrane region" description="Helical" evidence="1">
    <location>
        <begin position="5"/>
        <end position="25"/>
    </location>
</feature>
<gene>
    <name evidence="2" type="ORF">G9470_20345</name>
</gene>
<feature type="transmembrane region" description="Helical" evidence="1">
    <location>
        <begin position="31"/>
        <end position="53"/>
    </location>
</feature>
<keyword evidence="1" id="KW-0472">Membrane</keyword>